<dbReference type="GO" id="GO:0003735">
    <property type="term" value="F:structural constituent of ribosome"/>
    <property type="evidence" value="ECO:0007669"/>
    <property type="project" value="InterPro"/>
</dbReference>
<evidence type="ECO:0000256" key="2">
    <source>
        <dbReference type="ARBA" id="ARBA00022980"/>
    </source>
</evidence>
<dbReference type="InterPro" id="IPR038657">
    <property type="entry name" value="Ribosomal_bL19_sf"/>
</dbReference>
<organism evidence="8 9">
    <name type="scientific">Candidatus Staskawiczbacteria bacterium RIFCSPLOWO2_01_FULL_37_25b</name>
    <dbReference type="NCBI Taxonomy" id="1802213"/>
    <lineage>
        <taxon>Bacteria</taxon>
        <taxon>Candidatus Staskawicziibacteriota</taxon>
    </lineage>
</organism>
<feature type="compositionally biased region" description="Acidic residues" evidence="7">
    <location>
        <begin position="142"/>
        <end position="151"/>
    </location>
</feature>
<evidence type="ECO:0000256" key="6">
    <source>
        <dbReference type="RuleBase" id="RU000559"/>
    </source>
</evidence>
<evidence type="ECO:0000256" key="1">
    <source>
        <dbReference type="ARBA" id="ARBA00005781"/>
    </source>
</evidence>
<comment type="caution">
    <text evidence="8">The sequence shown here is derived from an EMBL/GenBank/DDBJ whole genome shotgun (WGS) entry which is preliminary data.</text>
</comment>
<feature type="compositionally biased region" description="Acidic residues" evidence="7">
    <location>
        <begin position="120"/>
        <end position="130"/>
    </location>
</feature>
<accession>A0A1G2IC46</accession>
<dbReference type="InterPro" id="IPR008991">
    <property type="entry name" value="Translation_prot_SH3-like_sf"/>
</dbReference>
<comment type="similarity">
    <text evidence="1 5 6">Belongs to the bacterial ribosomal protein bL19 family.</text>
</comment>
<dbReference type="SUPFAM" id="SSF50104">
    <property type="entry name" value="Translation proteins SH3-like domain"/>
    <property type="match status" value="1"/>
</dbReference>
<evidence type="ECO:0000256" key="7">
    <source>
        <dbReference type="SAM" id="MobiDB-lite"/>
    </source>
</evidence>
<dbReference type="FunFam" id="2.30.30.790:FF:000004">
    <property type="entry name" value="50S ribosomal protein L19, chloroplastic"/>
    <property type="match status" value="1"/>
</dbReference>
<evidence type="ECO:0000256" key="5">
    <source>
        <dbReference type="HAMAP-Rule" id="MF_00402"/>
    </source>
</evidence>
<dbReference type="PROSITE" id="PS01015">
    <property type="entry name" value="RIBOSOMAL_L19"/>
    <property type="match status" value="1"/>
</dbReference>
<dbReference type="PANTHER" id="PTHR15680">
    <property type="entry name" value="RIBOSOMAL PROTEIN L19"/>
    <property type="match status" value="1"/>
</dbReference>
<dbReference type="PRINTS" id="PR00061">
    <property type="entry name" value="RIBOSOMALL19"/>
</dbReference>
<dbReference type="GO" id="GO:0003729">
    <property type="term" value="F:mRNA binding"/>
    <property type="evidence" value="ECO:0007669"/>
    <property type="project" value="UniProtKB-ARBA"/>
</dbReference>
<evidence type="ECO:0000256" key="3">
    <source>
        <dbReference type="ARBA" id="ARBA00023274"/>
    </source>
</evidence>
<evidence type="ECO:0000313" key="8">
    <source>
        <dbReference type="EMBL" id="OGZ71788.1"/>
    </source>
</evidence>
<name>A0A1G2IC46_9BACT</name>
<comment type="function">
    <text evidence="5 6">This protein is located at the 30S-50S ribosomal subunit interface and may play a role in the structure and function of the aminoacyl-tRNA binding site.</text>
</comment>
<feature type="region of interest" description="Disordered" evidence="7">
    <location>
        <begin position="120"/>
        <end position="151"/>
    </location>
</feature>
<gene>
    <name evidence="5" type="primary">rplS</name>
    <name evidence="8" type="ORF">A2998_00585</name>
</gene>
<evidence type="ECO:0000256" key="4">
    <source>
        <dbReference type="ARBA" id="ARBA00035171"/>
    </source>
</evidence>
<dbReference type="InterPro" id="IPR001857">
    <property type="entry name" value="Ribosomal_bL19"/>
</dbReference>
<protein>
    <recommendedName>
        <fullName evidence="4 5">Large ribosomal subunit protein bL19</fullName>
    </recommendedName>
</protein>
<dbReference type="InterPro" id="IPR018257">
    <property type="entry name" value="Ribosomal_bL19_CS"/>
</dbReference>
<dbReference type="GO" id="GO:0006412">
    <property type="term" value="P:translation"/>
    <property type="evidence" value="ECO:0007669"/>
    <property type="project" value="UniProtKB-UniRule"/>
</dbReference>
<dbReference type="EMBL" id="MHOZ01000050">
    <property type="protein sequence ID" value="OGZ71788.1"/>
    <property type="molecule type" value="Genomic_DNA"/>
</dbReference>
<dbReference type="NCBIfam" id="TIGR01024">
    <property type="entry name" value="rplS_bact"/>
    <property type="match status" value="1"/>
</dbReference>
<dbReference type="HAMAP" id="MF_00402">
    <property type="entry name" value="Ribosomal_bL19"/>
    <property type="match status" value="1"/>
</dbReference>
<reference evidence="8 9" key="1">
    <citation type="journal article" date="2016" name="Nat. Commun.">
        <title>Thousands of microbial genomes shed light on interconnected biogeochemical processes in an aquifer system.</title>
        <authorList>
            <person name="Anantharaman K."/>
            <person name="Brown C.T."/>
            <person name="Hug L.A."/>
            <person name="Sharon I."/>
            <person name="Castelle C.J."/>
            <person name="Probst A.J."/>
            <person name="Thomas B.C."/>
            <person name="Singh A."/>
            <person name="Wilkins M.J."/>
            <person name="Karaoz U."/>
            <person name="Brodie E.L."/>
            <person name="Williams K.H."/>
            <person name="Hubbard S.S."/>
            <person name="Banfield J.F."/>
        </authorList>
    </citation>
    <scope>NUCLEOTIDE SEQUENCE [LARGE SCALE GENOMIC DNA]</scope>
</reference>
<dbReference type="AlphaFoldDB" id="A0A1G2IC46"/>
<keyword evidence="2 5" id="KW-0689">Ribosomal protein</keyword>
<dbReference type="Proteomes" id="UP000178826">
    <property type="component" value="Unassembled WGS sequence"/>
</dbReference>
<keyword evidence="3 5" id="KW-0687">Ribonucleoprotein</keyword>
<proteinExistence type="inferred from homology"/>
<dbReference type="Pfam" id="PF01245">
    <property type="entry name" value="Ribosomal_L19"/>
    <property type="match status" value="1"/>
</dbReference>
<dbReference type="Gene3D" id="2.30.30.790">
    <property type="match status" value="1"/>
</dbReference>
<dbReference type="PANTHER" id="PTHR15680:SF9">
    <property type="entry name" value="LARGE RIBOSOMAL SUBUNIT PROTEIN BL19M"/>
    <property type="match status" value="1"/>
</dbReference>
<sequence length="151" mass="16843">MSKILEQFNKSQLKTLPDIAPGDTIKVHQKVKEGDKERIQIFEGLVIARKHGKGISATITVRKVTGGVGVERIFPIHSPSIDKIEVLRHGKTRRAKLYYLRTAKGKKAKLKRKDFADVIADEEPAEETPSEEVLKEAPAELETSEEESSQG</sequence>
<evidence type="ECO:0000313" key="9">
    <source>
        <dbReference type="Proteomes" id="UP000178826"/>
    </source>
</evidence>
<dbReference type="GO" id="GO:0022625">
    <property type="term" value="C:cytosolic large ribosomal subunit"/>
    <property type="evidence" value="ECO:0007669"/>
    <property type="project" value="TreeGrafter"/>
</dbReference>